<comment type="similarity">
    <text evidence="7">Belongs to the glycosyltransferase 87 family.</text>
</comment>
<gene>
    <name evidence="10" type="ORF">JMN37_06255</name>
</gene>
<feature type="transmembrane region" description="Helical" evidence="9">
    <location>
        <begin position="265"/>
        <end position="285"/>
    </location>
</feature>
<dbReference type="EMBL" id="JAEUWV010000007">
    <property type="protein sequence ID" value="MCO6394577.1"/>
    <property type="molecule type" value="Genomic_DNA"/>
</dbReference>
<dbReference type="Proteomes" id="UP001205920">
    <property type="component" value="Unassembled WGS sequence"/>
</dbReference>
<evidence type="ECO:0000256" key="7">
    <source>
        <dbReference type="ARBA" id="ARBA00024033"/>
    </source>
</evidence>
<feature type="region of interest" description="Disordered" evidence="8">
    <location>
        <begin position="464"/>
        <end position="504"/>
    </location>
</feature>
<feature type="transmembrane region" description="Helical" evidence="9">
    <location>
        <begin position="329"/>
        <end position="351"/>
    </location>
</feature>
<dbReference type="InterPro" id="IPR016570">
    <property type="entry name" value="UCP010361"/>
</dbReference>
<dbReference type="AlphaFoldDB" id="A0AAW5HWA3"/>
<evidence type="ECO:0000256" key="9">
    <source>
        <dbReference type="SAM" id="Phobius"/>
    </source>
</evidence>
<sequence length="504" mass="56769">MTATTWPDPKDRVQPALTEPAARGWVEFLGGPMGRFAQIGRSKFWTPLRTIFALAYVFIGLGALSKSNCAMGKLDDNGIMQVNWDGNRQYTSFCYNDILPLYGGRGLDQPGFVYDFSWVEGDLTRYMEYPVLAGLFQQFCAFISRNTYFVVSRILPESGWYFYVTVLILAAIWVVTARMVAELAGNRIWDTLLVVGSPLLIMHLFTNWDIPSIFFVVAAMLAVRNKKYWLAGVLIGAGTAFKLWPLFILGAYLVLAIRKRTFVPFLKMVAATALTWVAVNLPVYLHNPEAWNEFNRLNTDRGWEWTTIYAVINRVFGWSGFDSGEGAPVILNTVTLVLFLAGCAAVLVLGLKAPRTPRVAELFVLIVGFFLLFNKVWSPQYSIWFIVPAVLALPYWRLLLTWMTVDMMVWPVLMWHMMGEDQKGAPGALLDTVIISRDALIIAIMVLVIQQMFGKREDKVAAAHNGHDPLLTTPEDWKEPAWDPQPLPESPQSQSDSVSSPQRS</sequence>
<feature type="transmembrane region" description="Helical" evidence="9">
    <location>
        <begin position="383"/>
        <end position="405"/>
    </location>
</feature>
<dbReference type="RefSeq" id="WP_252931365.1">
    <property type="nucleotide sequence ID" value="NZ_JAEUWV010000007.1"/>
</dbReference>
<evidence type="ECO:0000256" key="4">
    <source>
        <dbReference type="ARBA" id="ARBA00022692"/>
    </source>
</evidence>
<dbReference type="PIRSF" id="PIRSF010361">
    <property type="entry name" value="UCP010361"/>
    <property type="match status" value="1"/>
</dbReference>
<evidence type="ECO:0000313" key="10">
    <source>
        <dbReference type="EMBL" id="MCO6394577.1"/>
    </source>
</evidence>
<keyword evidence="11" id="KW-1185">Reference proteome</keyword>
<protein>
    <submittedName>
        <fullName evidence="10">DUF2029 domain-containing protein</fullName>
    </submittedName>
</protein>
<feature type="transmembrane region" description="Helical" evidence="9">
    <location>
        <begin position="44"/>
        <end position="64"/>
    </location>
</feature>
<keyword evidence="5 9" id="KW-1133">Transmembrane helix</keyword>
<evidence type="ECO:0000256" key="1">
    <source>
        <dbReference type="ARBA" id="ARBA00004651"/>
    </source>
</evidence>
<comment type="caution">
    <text evidence="10">The sequence shown here is derived from an EMBL/GenBank/DDBJ whole genome shotgun (WGS) entry which is preliminary data.</text>
</comment>
<keyword evidence="4 9" id="KW-0812">Transmembrane</keyword>
<reference evidence="10 11" key="1">
    <citation type="submission" date="2021-01" db="EMBL/GenBank/DDBJ databases">
        <title>Identification and Characterization of Corynebacterium sp.</title>
        <authorList>
            <person name="Luo Q."/>
            <person name="Qu P."/>
            <person name="Chen Q."/>
        </authorList>
    </citation>
    <scope>NUCLEOTIDE SEQUENCE [LARGE SCALE GENOMIC DNA]</scope>
    <source>
        <strain evidence="10 11">MC-18</strain>
    </source>
</reference>
<feature type="compositionally biased region" description="Low complexity" evidence="8">
    <location>
        <begin position="490"/>
        <end position="504"/>
    </location>
</feature>
<feature type="transmembrane region" description="Helical" evidence="9">
    <location>
        <begin position="228"/>
        <end position="253"/>
    </location>
</feature>
<accession>A0AAW5HWA3</accession>
<evidence type="ECO:0000256" key="6">
    <source>
        <dbReference type="ARBA" id="ARBA00023136"/>
    </source>
</evidence>
<feature type="transmembrane region" description="Helical" evidence="9">
    <location>
        <begin position="160"/>
        <end position="180"/>
    </location>
</feature>
<keyword evidence="3" id="KW-0808">Transferase</keyword>
<evidence type="ECO:0000256" key="5">
    <source>
        <dbReference type="ARBA" id="ARBA00022989"/>
    </source>
</evidence>
<organism evidence="10 11">
    <name type="scientific">Corynebacterium lipophilum</name>
    <dbReference type="NCBI Taxonomy" id="2804918"/>
    <lineage>
        <taxon>Bacteria</taxon>
        <taxon>Bacillati</taxon>
        <taxon>Actinomycetota</taxon>
        <taxon>Actinomycetes</taxon>
        <taxon>Mycobacteriales</taxon>
        <taxon>Corynebacteriaceae</taxon>
        <taxon>Corynebacterium</taxon>
    </lineage>
</organism>
<feature type="transmembrane region" description="Helical" evidence="9">
    <location>
        <begin position="426"/>
        <end position="449"/>
    </location>
</feature>
<dbReference type="Pfam" id="PF09594">
    <property type="entry name" value="GT87"/>
    <property type="match status" value="1"/>
</dbReference>
<keyword evidence="6 9" id="KW-0472">Membrane</keyword>
<evidence type="ECO:0000256" key="3">
    <source>
        <dbReference type="ARBA" id="ARBA00022679"/>
    </source>
</evidence>
<proteinExistence type="inferred from homology"/>
<dbReference type="InterPro" id="IPR018584">
    <property type="entry name" value="GT87"/>
</dbReference>
<keyword evidence="2" id="KW-1003">Cell membrane</keyword>
<evidence type="ECO:0000256" key="2">
    <source>
        <dbReference type="ARBA" id="ARBA00022475"/>
    </source>
</evidence>
<dbReference type="GO" id="GO:0016758">
    <property type="term" value="F:hexosyltransferase activity"/>
    <property type="evidence" value="ECO:0007669"/>
    <property type="project" value="InterPro"/>
</dbReference>
<feature type="transmembrane region" description="Helical" evidence="9">
    <location>
        <begin position="192"/>
        <end position="222"/>
    </location>
</feature>
<evidence type="ECO:0000313" key="11">
    <source>
        <dbReference type="Proteomes" id="UP001205920"/>
    </source>
</evidence>
<comment type="subcellular location">
    <subcellularLocation>
        <location evidence="1">Cell membrane</location>
        <topology evidence="1">Multi-pass membrane protein</topology>
    </subcellularLocation>
</comment>
<dbReference type="GO" id="GO:0005886">
    <property type="term" value="C:plasma membrane"/>
    <property type="evidence" value="ECO:0007669"/>
    <property type="project" value="UniProtKB-SubCell"/>
</dbReference>
<evidence type="ECO:0000256" key="8">
    <source>
        <dbReference type="SAM" id="MobiDB-lite"/>
    </source>
</evidence>
<name>A0AAW5HWA3_9CORY</name>